<reference evidence="4" key="1">
    <citation type="submission" date="2020-05" db="EMBL/GenBank/DDBJ databases">
        <title>Mycena genomes resolve the evolution of fungal bioluminescence.</title>
        <authorList>
            <person name="Tsai I.J."/>
        </authorList>
    </citation>
    <scope>NUCLEOTIDE SEQUENCE</scope>
    <source>
        <strain evidence="4">160909Yilan</strain>
    </source>
</reference>
<sequence length="341" mass="36763">MQFLLSGSTLQTRTSAKLLMAHVKTVFGGYPIGPGKYFPDEKTIEKVYQLLEEGGCNTIDTACLYGNSEEWLGNTGAGKRFTIDSKAPGGGIPGSSTSVTIPQLAKESVDRLGTTMDVYYLHVPDSSVELEDQLKGINEAYKAGYFKRFGLSNYKAADVQRVYDICTEKGYPLPAVYQGNYSAVARRQEAELVPTLRKLGIAFYVYSPIAGGLLTKTSEQMRAANADAGRFAKGDALEGLYGAMYSKPSYYKALDLWAEAAEEAGCSKAELAYRWVAFDSVVDAKYGDAIIFGASKLSQISETLAWMKRGSVGGGGQGEDRGDLEGGRARSAAGQLPQVIK</sequence>
<protein>
    <submittedName>
        <fullName evidence="4">Aldo-ket-red domain-containing protein</fullName>
    </submittedName>
</protein>
<gene>
    <name evidence="4" type="ORF">MSAN_02220500</name>
</gene>
<dbReference type="InterPro" id="IPR050523">
    <property type="entry name" value="AKR_Detox_Biosynth"/>
</dbReference>
<dbReference type="Gene3D" id="3.20.20.100">
    <property type="entry name" value="NADP-dependent oxidoreductase domain"/>
    <property type="match status" value="1"/>
</dbReference>
<dbReference type="Proteomes" id="UP000623467">
    <property type="component" value="Unassembled WGS sequence"/>
</dbReference>
<evidence type="ECO:0000256" key="1">
    <source>
        <dbReference type="ARBA" id="ARBA00023002"/>
    </source>
</evidence>
<evidence type="ECO:0000313" key="4">
    <source>
        <dbReference type="EMBL" id="KAF7337475.1"/>
    </source>
</evidence>
<keyword evidence="1" id="KW-0560">Oxidoreductase</keyword>
<feature type="region of interest" description="Disordered" evidence="2">
    <location>
        <begin position="311"/>
        <end position="341"/>
    </location>
</feature>
<accession>A0A8H6XBJ0</accession>
<feature type="compositionally biased region" description="Basic and acidic residues" evidence="2">
    <location>
        <begin position="318"/>
        <end position="328"/>
    </location>
</feature>
<dbReference type="PANTHER" id="PTHR43364">
    <property type="entry name" value="NADH-SPECIFIC METHYLGLYOXAL REDUCTASE-RELATED"/>
    <property type="match status" value="1"/>
</dbReference>
<name>A0A8H6XBJ0_9AGAR</name>
<dbReference type="SUPFAM" id="SSF51430">
    <property type="entry name" value="NAD(P)-linked oxidoreductase"/>
    <property type="match status" value="1"/>
</dbReference>
<dbReference type="AlphaFoldDB" id="A0A8H6XBJ0"/>
<dbReference type="EMBL" id="JACAZH010000033">
    <property type="protein sequence ID" value="KAF7337475.1"/>
    <property type="molecule type" value="Genomic_DNA"/>
</dbReference>
<keyword evidence="5" id="KW-1185">Reference proteome</keyword>
<feature type="domain" description="NADP-dependent oxidoreductase" evidence="3">
    <location>
        <begin position="26"/>
        <end position="307"/>
    </location>
</feature>
<evidence type="ECO:0000259" key="3">
    <source>
        <dbReference type="Pfam" id="PF00248"/>
    </source>
</evidence>
<evidence type="ECO:0000313" key="5">
    <source>
        <dbReference type="Proteomes" id="UP000623467"/>
    </source>
</evidence>
<evidence type="ECO:0000256" key="2">
    <source>
        <dbReference type="SAM" id="MobiDB-lite"/>
    </source>
</evidence>
<organism evidence="4 5">
    <name type="scientific">Mycena sanguinolenta</name>
    <dbReference type="NCBI Taxonomy" id="230812"/>
    <lineage>
        <taxon>Eukaryota</taxon>
        <taxon>Fungi</taxon>
        <taxon>Dikarya</taxon>
        <taxon>Basidiomycota</taxon>
        <taxon>Agaricomycotina</taxon>
        <taxon>Agaricomycetes</taxon>
        <taxon>Agaricomycetidae</taxon>
        <taxon>Agaricales</taxon>
        <taxon>Marasmiineae</taxon>
        <taxon>Mycenaceae</taxon>
        <taxon>Mycena</taxon>
    </lineage>
</organism>
<dbReference type="InterPro" id="IPR036812">
    <property type="entry name" value="NAD(P)_OxRdtase_dom_sf"/>
</dbReference>
<proteinExistence type="predicted"/>
<comment type="caution">
    <text evidence="4">The sequence shown here is derived from an EMBL/GenBank/DDBJ whole genome shotgun (WGS) entry which is preliminary data.</text>
</comment>
<dbReference type="Pfam" id="PF00248">
    <property type="entry name" value="Aldo_ket_red"/>
    <property type="match status" value="1"/>
</dbReference>
<dbReference type="PANTHER" id="PTHR43364:SF4">
    <property type="entry name" value="NAD(P)-LINKED OXIDOREDUCTASE SUPERFAMILY PROTEIN"/>
    <property type="match status" value="1"/>
</dbReference>
<dbReference type="InterPro" id="IPR023210">
    <property type="entry name" value="NADP_OxRdtase_dom"/>
</dbReference>
<dbReference type="GO" id="GO:0016491">
    <property type="term" value="F:oxidoreductase activity"/>
    <property type="evidence" value="ECO:0007669"/>
    <property type="project" value="UniProtKB-KW"/>
</dbReference>
<dbReference type="OrthoDB" id="2845141at2759"/>